<dbReference type="EMBL" id="ABEU02000002">
    <property type="protein sequence ID" value="PNR59324.1"/>
    <property type="molecule type" value="Genomic_DNA"/>
</dbReference>
<dbReference type="Gramene" id="Pp3c2_2790V3.3">
    <property type="protein sequence ID" value="Pp3c2_2790V3.3"/>
    <property type="gene ID" value="Pp3c2_2790"/>
</dbReference>
<evidence type="ECO:0000256" key="1">
    <source>
        <dbReference type="ARBA" id="ARBA00000382"/>
    </source>
</evidence>
<evidence type="ECO:0000256" key="3">
    <source>
        <dbReference type="ARBA" id="ARBA00012780"/>
    </source>
</evidence>
<reference evidence="12" key="3">
    <citation type="submission" date="2020-12" db="UniProtKB">
        <authorList>
            <consortium name="EnsemblPlants"/>
        </authorList>
    </citation>
    <scope>IDENTIFICATION</scope>
</reference>
<evidence type="ECO:0000256" key="2">
    <source>
        <dbReference type="ARBA" id="ARBA00008773"/>
    </source>
</evidence>
<dbReference type="STRING" id="3218.A0A2K1KZW8"/>
<dbReference type="EnsemblPlants" id="Pp3c2_2790V3.2">
    <property type="protein sequence ID" value="Pp3c2_2790V3.2"/>
    <property type="gene ID" value="Pp3c2_2790"/>
</dbReference>
<feature type="transmembrane region" description="Helical" evidence="10">
    <location>
        <begin position="461"/>
        <end position="479"/>
    </location>
</feature>
<keyword evidence="13" id="KW-1185">Reference proteome</keyword>
<dbReference type="Gramene" id="Pp3c2_2790V3.1">
    <property type="protein sequence ID" value="Pp3c2_2790V3.1"/>
    <property type="gene ID" value="Pp3c2_2790"/>
</dbReference>
<evidence type="ECO:0000256" key="7">
    <source>
        <dbReference type="RuleBase" id="RU004335"/>
    </source>
</evidence>
<protein>
    <recommendedName>
        <fullName evidence="3">glucan endo-1,3-beta-D-glucosidase</fullName>
        <ecNumber evidence="3">3.2.1.39</ecNumber>
    </recommendedName>
</protein>
<dbReference type="Pfam" id="PF00332">
    <property type="entry name" value="Glyco_hydro_17"/>
    <property type="match status" value="1"/>
</dbReference>
<evidence type="ECO:0000313" key="13">
    <source>
        <dbReference type="Proteomes" id="UP000006727"/>
    </source>
</evidence>
<comment type="catalytic activity">
    <reaction evidence="1">
        <text>Hydrolysis of (1-&gt;3)-beta-D-glucosidic linkages in (1-&gt;3)-beta-D-glucans.</text>
        <dbReference type="EC" id="3.2.1.39"/>
    </reaction>
</comment>
<dbReference type="GO" id="GO:0042973">
    <property type="term" value="F:glucan endo-1,3-beta-D-glucosidase activity"/>
    <property type="evidence" value="ECO:0007669"/>
    <property type="project" value="UniProtKB-EC"/>
</dbReference>
<dbReference type="PaxDb" id="3218-PP1S7_53V6.2"/>
<reference evidence="11 13" key="2">
    <citation type="journal article" date="2018" name="Plant J.">
        <title>The Physcomitrella patens chromosome-scale assembly reveals moss genome structure and evolution.</title>
        <authorList>
            <person name="Lang D."/>
            <person name="Ullrich K.K."/>
            <person name="Murat F."/>
            <person name="Fuchs J."/>
            <person name="Jenkins J."/>
            <person name="Haas F.B."/>
            <person name="Piednoel M."/>
            <person name="Gundlach H."/>
            <person name="Van Bel M."/>
            <person name="Meyberg R."/>
            <person name="Vives C."/>
            <person name="Morata J."/>
            <person name="Symeonidi A."/>
            <person name="Hiss M."/>
            <person name="Muchero W."/>
            <person name="Kamisugi Y."/>
            <person name="Saleh O."/>
            <person name="Blanc G."/>
            <person name="Decker E.L."/>
            <person name="van Gessel N."/>
            <person name="Grimwood J."/>
            <person name="Hayes R.D."/>
            <person name="Graham S.W."/>
            <person name="Gunter L.E."/>
            <person name="McDaniel S.F."/>
            <person name="Hoernstein S.N.W."/>
            <person name="Larsson A."/>
            <person name="Li F.W."/>
            <person name="Perroud P.F."/>
            <person name="Phillips J."/>
            <person name="Ranjan P."/>
            <person name="Rokshar D.S."/>
            <person name="Rothfels C.J."/>
            <person name="Schneider L."/>
            <person name="Shu S."/>
            <person name="Stevenson D.W."/>
            <person name="Thummler F."/>
            <person name="Tillich M."/>
            <person name="Villarreal Aguilar J.C."/>
            <person name="Widiez T."/>
            <person name="Wong G.K."/>
            <person name="Wymore A."/>
            <person name="Zhang Y."/>
            <person name="Zimmer A.D."/>
            <person name="Quatrano R.S."/>
            <person name="Mayer K.F.X."/>
            <person name="Goodstein D."/>
            <person name="Casacuberta J.M."/>
            <person name="Vandepoele K."/>
            <person name="Reski R."/>
            <person name="Cuming A.C."/>
            <person name="Tuskan G.A."/>
            <person name="Maumus F."/>
            <person name="Salse J."/>
            <person name="Schmutz J."/>
            <person name="Rensing S.A."/>
        </authorList>
    </citation>
    <scope>NUCLEOTIDE SEQUENCE [LARGE SCALE GENOMIC DNA]</scope>
    <source>
        <strain evidence="12 13">cv. Gransden 2004</strain>
    </source>
</reference>
<dbReference type="InterPro" id="IPR017853">
    <property type="entry name" value="GH"/>
</dbReference>
<dbReference type="KEGG" id="ppp:112294384"/>
<keyword evidence="10" id="KW-1133">Transmembrane helix</keyword>
<evidence type="ECO:0000256" key="5">
    <source>
        <dbReference type="ARBA" id="ARBA00022801"/>
    </source>
</evidence>
<dbReference type="AlphaFoldDB" id="A0A2K1KZW8"/>
<gene>
    <name evidence="12" type="primary">LOC112294384</name>
    <name evidence="11" type="ORF">PHYPA_002115</name>
</gene>
<dbReference type="RefSeq" id="XP_024400495.1">
    <property type="nucleotide sequence ID" value="XM_024544727.2"/>
</dbReference>
<evidence type="ECO:0000313" key="11">
    <source>
        <dbReference type="EMBL" id="PNR59324.1"/>
    </source>
</evidence>
<dbReference type="PANTHER" id="PTHR32227">
    <property type="entry name" value="GLUCAN ENDO-1,3-BETA-GLUCOSIDASE BG1-RELATED-RELATED"/>
    <property type="match status" value="1"/>
</dbReference>
<comment type="similarity">
    <text evidence="2 7">Belongs to the glycosyl hydrolase 17 family.</text>
</comment>
<dbReference type="InterPro" id="IPR044965">
    <property type="entry name" value="Glyco_hydro_17_plant"/>
</dbReference>
<name>A0A2K1KZW8_PHYPA</name>
<sequence length="480" mass="51709">MVLIKDSRVLFNEAENDCVTNRRRVNREWSHRTVLINPSLWNYFYVLAMLVLMVASPALCNYATEENTMGINYGRVGDNLPTSSGAVKIISSLGITRVRLFDPDAATLLALGGSGLEVVIGMGNDAIPPLIDPAVADQWIVQHIVPYVPSTNITTILVGNELFTDTTRASIWLQLVPAMKNLHSSLLSRGLSIKLSTAAELNTLSWSYPPSKGVFRTDVAVPVLTPLFQFLNDTNSYFYINVYPYFGWRDDSAFIPLDYALFTRKTPFIVDGSHSYYNLMDAQLDAIAAAMERLGFGNVRLAISETGWPTVGAAGNVGADTTTNAKTYNTNLIRHILGRKGTPRRPGIFIPTFIFALFNENLKPGGVSEQNWGVLYPNGTEVYSLQWKGLDNNATSASPMVAPAIAPSLPVVATPPSPSPPSASALSPSPSSSSSVDSSSVVPGVGPSAGPLSNSATNRAVLGWFSVTLAIFAAFLIPCV</sequence>
<dbReference type="SUPFAM" id="SSF51445">
    <property type="entry name" value="(Trans)glycosidases"/>
    <property type="match status" value="1"/>
</dbReference>
<dbReference type="PROSITE" id="PS00587">
    <property type="entry name" value="GLYCOSYL_HYDROL_F17"/>
    <property type="match status" value="1"/>
</dbReference>
<keyword evidence="4" id="KW-0732">Signal</keyword>
<dbReference type="RefSeq" id="XP_073385584.1">
    <property type="nucleotide sequence ID" value="XM_073529483.1"/>
</dbReference>
<organism evidence="11">
    <name type="scientific">Physcomitrium patens</name>
    <name type="common">Spreading-leaved earth moss</name>
    <name type="synonym">Physcomitrella patens</name>
    <dbReference type="NCBI Taxonomy" id="3218"/>
    <lineage>
        <taxon>Eukaryota</taxon>
        <taxon>Viridiplantae</taxon>
        <taxon>Streptophyta</taxon>
        <taxon>Embryophyta</taxon>
        <taxon>Bryophyta</taxon>
        <taxon>Bryophytina</taxon>
        <taxon>Bryopsida</taxon>
        <taxon>Funariidae</taxon>
        <taxon>Funariales</taxon>
        <taxon>Funariaceae</taxon>
        <taxon>Physcomitrium</taxon>
    </lineage>
</organism>
<dbReference type="GO" id="GO:0005975">
    <property type="term" value="P:carbohydrate metabolic process"/>
    <property type="evidence" value="ECO:0007669"/>
    <property type="project" value="InterPro"/>
</dbReference>
<keyword evidence="5 8" id="KW-0378">Hydrolase</keyword>
<feature type="compositionally biased region" description="Low complexity" evidence="9">
    <location>
        <begin position="422"/>
        <end position="442"/>
    </location>
</feature>
<reference evidence="11 13" key="1">
    <citation type="journal article" date="2008" name="Science">
        <title>The Physcomitrella genome reveals evolutionary insights into the conquest of land by plants.</title>
        <authorList>
            <person name="Rensing S."/>
            <person name="Lang D."/>
            <person name="Zimmer A."/>
            <person name="Terry A."/>
            <person name="Salamov A."/>
            <person name="Shapiro H."/>
            <person name="Nishiyama T."/>
            <person name="Perroud P.-F."/>
            <person name="Lindquist E."/>
            <person name="Kamisugi Y."/>
            <person name="Tanahashi T."/>
            <person name="Sakakibara K."/>
            <person name="Fujita T."/>
            <person name="Oishi K."/>
            <person name="Shin-I T."/>
            <person name="Kuroki Y."/>
            <person name="Toyoda A."/>
            <person name="Suzuki Y."/>
            <person name="Hashimoto A."/>
            <person name="Yamaguchi K."/>
            <person name="Sugano A."/>
            <person name="Kohara Y."/>
            <person name="Fujiyama A."/>
            <person name="Anterola A."/>
            <person name="Aoki S."/>
            <person name="Ashton N."/>
            <person name="Barbazuk W.B."/>
            <person name="Barker E."/>
            <person name="Bennetzen J."/>
            <person name="Bezanilla M."/>
            <person name="Blankenship R."/>
            <person name="Cho S.H."/>
            <person name="Dutcher S."/>
            <person name="Estelle M."/>
            <person name="Fawcett J.A."/>
            <person name="Gundlach H."/>
            <person name="Hanada K."/>
            <person name="Heyl A."/>
            <person name="Hicks K.A."/>
            <person name="Hugh J."/>
            <person name="Lohr M."/>
            <person name="Mayer K."/>
            <person name="Melkozernov A."/>
            <person name="Murata T."/>
            <person name="Nelson D."/>
            <person name="Pils B."/>
            <person name="Prigge M."/>
            <person name="Reiss B."/>
            <person name="Renner T."/>
            <person name="Rombauts S."/>
            <person name="Rushton P."/>
            <person name="Sanderfoot A."/>
            <person name="Schween G."/>
            <person name="Shiu S.-H."/>
            <person name="Stueber K."/>
            <person name="Theodoulou F.L."/>
            <person name="Tu H."/>
            <person name="Van de Peer Y."/>
            <person name="Verrier P.J."/>
            <person name="Waters E."/>
            <person name="Wood A."/>
            <person name="Yang L."/>
            <person name="Cove D."/>
            <person name="Cuming A."/>
            <person name="Hasebe M."/>
            <person name="Lucas S."/>
            <person name="Mishler D.B."/>
            <person name="Reski R."/>
            <person name="Grigoriev I."/>
            <person name="Quatrano R.S."/>
            <person name="Boore J.L."/>
        </authorList>
    </citation>
    <scope>NUCLEOTIDE SEQUENCE [LARGE SCALE GENOMIC DNA]</scope>
    <source>
        <strain evidence="12 13">cv. Gransden 2004</strain>
    </source>
</reference>
<feature type="region of interest" description="Disordered" evidence="9">
    <location>
        <begin position="413"/>
        <end position="442"/>
    </location>
</feature>
<keyword evidence="10" id="KW-0472">Membrane</keyword>
<proteinExistence type="inferred from homology"/>
<evidence type="ECO:0000256" key="4">
    <source>
        <dbReference type="ARBA" id="ARBA00022729"/>
    </source>
</evidence>
<evidence type="ECO:0000256" key="10">
    <source>
        <dbReference type="SAM" id="Phobius"/>
    </source>
</evidence>
<dbReference type="Gramene" id="Pp3c2_2790V3.2">
    <property type="protein sequence ID" value="Pp3c2_2790V3.2"/>
    <property type="gene ID" value="Pp3c2_2790"/>
</dbReference>
<dbReference type="OMA" id="TEENTMG"/>
<keyword evidence="6 8" id="KW-0326">Glycosidase</keyword>
<keyword evidence="10" id="KW-0812">Transmembrane</keyword>
<dbReference type="Gene3D" id="3.20.20.80">
    <property type="entry name" value="Glycosidases"/>
    <property type="match status" value="1"/>
</dbReference>
<evidence type="ECO:0000256" key="6">
    <source>
        <dbReference type="ARBA" id="ARBA00023295"/>
    </source>
</evidence>
<dbReference type="Proteomes" id="UP000006727">
    <property type="component" value="Chromosome 2"/>
</dbReference>
<feature type="transmembrane region" description="Helical" evidence="10">
    <location>
        <begin position="40"/>
        <end position="59"/>
    </location>
</feature>
<accession>A0A2K1KZW8</accession>
<dbReference type="FunFam" id="3.20.20.80:FF:000005">
    <property type="entry name" value="Glucan endo-1,3-beta-glucosidase 14"/>
    <property type="match status" value="1"/>
</dbReference>
<evidence type="ECO:0000256" key="9">
    <source>
        <dbReference type="SAM" id="MobiDB-lite"/>
    </source>
</evidence>
<evidence type="ECO:0000313" key="12">
    <source>
        <dbReference type="EnsemblPlants" id="Pp3c2_2790V3.1"/>
    </source>
</evidence>
<evidence type="ECO:0000256" key="8">
    <source>
        <dbReference type="RuleBase" id="RU004336"/>
    </source>
</evidence>
<dbReference type="RefSeq" id="XP_024400485.1">
    <property type="nucleotide sequence ID" value="XM_024544717.2"/>
</dbReference>
<dbReference type="GeneID" id="112294384"/>
<dbReference type="EnsemblPlants" id="Pp3c2_2790V3.3">
    <property type="protein sequence ID" value="Pp3c2_2790V3.3"/>
    <property type="gene ID" value="Pp3c2_2790"/>
</dbReference>
<dbReference type="OrthoDB" id="941679at2759"/>
<dbReference type="InterPro" id="IPR000490">
    <property type="entry name" value="Glyco_hydro_17"/>
</dbReference>
<dbReference type="EC" id="3.2.1.39" evidence="3"/>
<dbReference type="EnsemblPlants" id="Pp3c2_2790V3.1">
    <property type="protein sequence ID" value="Pp3c2_2790V3.1"/>
    <property type="gene ID" value="Pp3c2_2790"/>
</dbReference>